<dbReference type="InterPro" id="IPR036388">
    <property type="entry name" value="WH-like_DNA-bd_sf"/>
</dbReference>
<reference evidence="7 8" key="1">
    <citation type="submission" date="2024-10" db="EMBL/GenBank/DDBJ databases">
        <title>The Natural Products Discovery Center: Release of the First 8490 Sequenced Strains for Exploring Actinobacteria Biosynthetic Diversity.</title>
        <authorList>
            <person name="Kalkreuter E."/>
            <person name="Kautsar S.A."/>
            <person name="Yang D."/>
            <person name="Bader C.D."/>
            <person name="Teijaro C.N."/>
            <person name="Fluegel L."/>
            <person name="Davis C.M."/>
            <person name="Simpson J.R."/>
            <person name="Lauterbach L."/>
            <person name="Steele A.D."/>
            <person name="Gui C."/>
            <person name="Meng S."/>
            <person name="Li G."/>
            <person name="Viehrig K."/>
            <person name="Ye F."/>
            <person name="Su P."/>
            <person name="Kiefer A.F."/>
            <person name="Nichols A."/>
            <person name="Cepeda A.J."/>
            <person name="Yan W."/>
            <person name="Fan B."/>
            <person name="Jiang Y."/>
            <person name="Adhikari A."/>
            <person name="Zheng C.-J."/>
            <person name="Schuster L."/>
            <person name="Cowan T.M."/>
            <person name="Smanski M.J."/>
            <person name="Chevrette M.G."/>
            <person name="De Carvalho L.P.S."/>
            <person name="Shen B."/>
        </authorList>
    </citation>
    <scope>NUCLEOTIDE SEQUENCE [LARGE SCALE GENOMIC DNA]</scope>
    <source>
        <strain evidence="7 8">NPDC000087</strain>
    </source>
</reference>
<dbReference type="PANTHER" id="PTHR35807">
    <property type="entry name" value="TRANSCRIPTIONAL REGULATOR REDD-RELATED"/>
    <property type="match status" value="1"/>
</dbReference>
<accession>A0ABW6W467</accession>
<evidence type="ECO:0000313" key="7">
    <source>
        <dbReference type="EMBL" id="MFF5288087.1"/>
    </source>
</evidence>
<dbReference type="Gene3D" id="1.10.10.10">
    <property type="entry name" value="Winged helix-like DNA-binding domain superfamily/Winged helix DNA-binding domain"/>
    <property type="match status" value="1"/>
</dbReference>
<dbReference type="InterPro" id="IPR051677">
    <property type="entry name" value="AfsR-DnrI-RedD_regulator"/>
</dbReference>
<dbReference type="InterPro" id="IPR011990">
    <property type="entry name" value="TPR-like_helical_dom_sf"/>
</dbReference>
<organism evidence="7 8">
    <name type="scientific">Paractinoplanes globisporus</name>
    <dbReference type="NCBI Taxonomy" id="113565"/>
    <lineage>
        <taxon>Bacteria</taxon>
        <taxon>Bacillati</taxon>
        <taxon>Actinomycetota</taxon>
        <taxon>Actinomycetes</taxon>
        <taxon>Micromonosporales</taxon>
        <taxon>Micromonosporaceae</taxon>
        <taxon>Paractinoplanes</taxon>
    </lineage>
</organism>
<dbReference type="InterPro" id="IPR003593">
    <property type="entry name" value="AAA+_ATPase"/>
</dbReference>
<evidence type="ECO:0000313" key="8">
    <source>
        <dbReference type="Proteomes" id="UP001602245"/>
    </source>
</evidence>
<dbReference type="Gene3D" id="3.40.50.300">
    <property type="entry name" value="P-loop containing nucleotide triphosphate hydrolases"/>
    <property type="match status" value="1"/>
</dbReference>
<protein>
    <submittedName>
        <fullName evidence="7">BTAD domain-containing putative transcriptional regulator</fullName>
    </submittedName>
</protein>
<comment type="similarity">
    <text evidence="1">Belongs to the AfsR/DnrI/RedD regulatory family.</text>
</comment>
<dbReference type="PANTHER" id="PTHR35807:SF1">
    <property type="entry name" value="TRANSCRIPTIONAL REGULATOR REDD"/>
    <property type="match status" value="1"/>
</dbReference>
<dbReference type="Gene3D" id="1.25.40.10">
    <property type="entry name" value="Tetratricopeptide repeat domain"/>
    <property type="match status" value="2"/>
</dbReference>
<dbReference type="InterPro" id="IPR005158">
    <property type="entry name" value="BTAD"/>
</dbReference>
<dbReference type="InterPro" id="IPR001867">
    <property type="entry name" value="OmpR/PhoB-type_DNA-bd"/>
</dbReference>
<dbReference type="SUPFAM" id="SSF52540">
    <property type="entry name" value="P-loop containing nucleoside triphosphate hydrolases"/>
    <property type="match status" value="1"/>
</dbReference>
<comment type="caution">
    <text evidence="7">The sequence shown here is derived from an EMBL/GenBank/DDBJ whole genome shotgun (WGS) entry which is preliminary data.</text>
</comment>
<dbReference type="InterPro" id="IPR027417">
    <property type="entry name" value="P-loop_NTPase"/>
</dbReference>
<dbReference type="Proteomes" id="UP001602245">
    <property type="component" value="Unassembled WGS sequence"/>
</dbReference>
<evidence type="ECO:0000256" key="3">
    <source>
        <dbReference type="ARBA" id="ARBA00023125"/>
    </source>
</evidence>
<keyword evidence="2" id="KW-0805">Transcription regulation</keyword>
<dbReference type="PRINTS" id="PR00364">
    <property type="entry name" value="DISEASERSIST"/>
</dbReference>
<name>A0ABW6W467_9ACTN</name>
<keyword evidence="4" id="KW-0804">Transcription</keyword>
<dbReference type="InterPro" id="IPR016032">
    <property type="entry name" value="Sig_transdc_resp-reg_C-effctor"/>
</dbReference>
<evidence type="ECO:0000256" key="2">
    <source>
        <dbReference type="ARBA" id="ARBA00023015"/>
    </source>
</evidence>
<dbReference type="SUPFAM" id="SSF46894">
    <property type="entry name" value="C-terminal effector domain of the bipartite response regulators"/>
    <property type="match status" value="1"/>
</dbReference>
<dbReference type="SMART" id="SM01043">
    <property type="entry name" value="BTAD"/>
    <property type="match status" value="1"/>
</dbReference>
<keyword evidence="8" id="KW-1185">Reference proteome</keyword>
<gene>
    <name evidence="7" type="ORF">ACFY35_01525</name>
</gene>
<proteinExistence type="inferred from homology"/>
<evidence type="ECO:0000256" key="4">
    <source>
        <dbReference type="ARBA" id="ARBA00023163"/>
    </source>
</evidence>
<dbReference type="RefSeq" id="WP_020518519.1">
    <property type="nucleotide sequence ID" value="NZ_JBIAZU010000001.1"/>
</dbReference>
<dbReference type="Pfam" id="PF00486">
    <property type="entry name" value="Trans_reg_C"/>
    <property type="match status" value="1"/>
</dbReference>
<keyword evidence="3 5" id="KW-0238">DNA-binding</keyword>
<evidence type="ECO:0000259" key="6">
    <source>
        <dbReference type="PROSITE" id="PS51755"/>
    </source>
</evidence>
<dbReference type="SMART" id="SM00862">
    <property type="entry name" value="Trans_reg_C"/>
    <property type="match status" value="1"/>
</dbReference>
<evidence type="ECO:0000256" key="5">
    <source>
        <dbReference type="PROSITE-ProRule" id="PRU01091"/>
    </source>
</evidence>
<feature type="domain" description="OmpR/PhoB-type" evidence="6">
    <location>
        <begin position="1"/>
        <end position="97"/>
    </location>
</feature>
<evidence type="ECO:0000256" key="1">
    <source>
        <dbReference type="ARBA" id="ARBA00005820"/>
    </source>
</evidence>
<dbReference type="EMBL" id="JBIAZU010000001">
    <property type="protein sequence ID" value="MFF5288087.1"/>
    <property type="molecule type" value="Genomic_DNA"/>
</dbReference>
<dbReference type="PROSITE" id="PS51755">
    <property type="entry name" value="OMPR_PHOB"/>
    <property type="match status" value="1"/>
</dbReference>
<dbReference type="SMART" id="SM00382">
    <property type="entry name" value="AAA"/>
    <property type="match status" value="1"/>
</dbReference>
<dbReference type="SUPFAM" id="SSF48452">
    <property type="entry name" value="TPR-like"/>
    <property type="match status" value="2"/>
</dbReference>
<feature type="DNA-binding region" description="OmpR/PhoB-type" evidence="5">
    <location>
        <begin position="1"/>
        <end position="97"/>
    </location>
</feature>
<sequence length="915" mass="99995">MIEVCVLGPLELRAGEPVPLGGHQQQAVLAMLVAARGRVVPADRIVDQVWGGEPPASATATLQAYVSRLRRLLEPDRPPRAAPSILISEAAGYALRLPTAAVDAWRFERDVTLSGDLPPQQALGVLREALGRWRGVPYEQFADEEWARAEVARLSELRRAAQERGIAAMLRIGRIGDAVPAARALADAEPLRGEAWRLLALGLWAAHRSAEALDALREHRQHLADEVGLDPEPALSTLERAILGQRTEVLDQAVGGAQVRPAQLPRSLAGFAAREAELDELTRFAGTLAVISGAGGVGKTTLAVRWAHAVADRYSDGQLYADLRGFGPEEAPADPADVLFGFLTALGVPDHRVPPSLGERVALFRSVLAGRRMLVLLDNAADADQVRSLLPGTHGCTVVVTSRNQLGGLVVAEGAHTLRLDAFDDEEARGYLRQRLGAERTDQDAAARDEIVARCGGLPLALAVVCARAITRDAFSLDVIAAELRDTGLDAFTVEGFQHDPRSVFSWSYRHLPSTAAALFRHLALHPGPDVTRAAAISVAGPDARALLRQLCNAHLLDEHRPGRYVYHDLVRSYAVELAHRYDDPARHLDVLGRLVDHYLHSAGNAVELCFPFRTSRRPPCPPDIEPETFDNPRDAYAWQDAEYENVMALTEACDDAYLGAFVWVLCPHQQDIRFHVRDSIALARRALTVAERSREQWWVGFLQYVIGRGHLRLNEVESSRAPLEAAIAVGRATNDPTRLAHGLLSVATGIVGVHRVPTREQTMTAYPYAIEALAEYRRLGDETGRVEEANALHPIAWYHFYRPGGREKAQALLQESIDINRRSGNLHGAAGSWMHMARFRSETGDPAGAVSAFEQALELYGDMQDLRIEPLIGLYTTHLAAGDEKAAARARAEALSLLDTARYPDIDRLRAILG</sequence>
<dbReference type="CDD" id="cd15831">
    <property type="entry name" value="BTAD"/>
    <property type="match status" value="1"/>
</dbReference>
<dbReference type="Pfam" id="PF03704">
    <property type="entry name" value="BTAD"/>
    <property type="match status" value="1"/>
</dbReference>